<feature type="non-terminal residue" evidence="3">
    <location>
        <position position="79"/>
    </location>
</feature>
<evidence type="ECO:0000256" key="2">
    <source>
        <dbReference type="SAM" id="Phobius"/>
    </source>
</evidence>
<feature type="region of interest" description="Disordered" evidence="1">
    <location>
        <begin position="1"/>
        <end position="41"/>
    </location>
</feature>
<gene>
    <name evidence="3" type="ORF">GUY60_37855</name>
</gene>
<keyword evidence="2" id="KW-1133">Transmembrane helix</keyword>
<comment type="caution">
    <text evidence="3">The sequence shown here is derived from an EMBL/GenBank/DDBJ whole genome shotgun (WGS) entry which is preliminary data.</text>
</comment>
<accession>A0A964V1V5</accession>
<dbReference type="AlphaFoldDB" id="A0A964V1V5"/>
<evidence type="ECO:0000313" key="4">
    <source>
        <dbReference type="Proteomes" id="UP000598297"/>
    </source>
</evidence>
<dbReference type="EMBL" id="JAAAHS010000744">
    <property type="protein sequence ID" value="NBE57077.1"/>
    <property type="molecule type" value="Genomic_DNA"/>
</dbReference>
<proteinExistence type="predicted"/>
<keyword evidence="4" id="KW-1185">Reference proteome</keyword>
<name>A0A964V1V5_9ACTN</name>
<feature type="region of interest" description="Disordered" evidence="1">
    <location>
        <begin position="60"/>
        <end position="79"/>
    </location>
</feature>
<evidence type="ECO:0000256" key="1">
    <source>
        <dbReference type="SAM" id="MobiDB-lite"/>
    </source>
</evidence>
<organism evidence="3 4">
    <name type="scientific">Streptomyces boluensis</name>
    <dbReference type="NCBI Taxonomy" id="1775135"/>
    <lineage>
        <taxon>Bacteria</taxon>
        <taxon>Bacillati</taxon>
        <taxon>Actinomycetota</taxon>
        <taxon>Actinomycetes</taxon>
        <taxon>Kitasatosporales</taxon>
        <taxon>Streptomycetaceae</taxon>
        <taxon>Streptomyces</taxon>
    </lineage>
</organism>
<sequence>MSIDDDHGRQDDDGYGGSGHTRTRLPEGDGPRRPAARSPRSIVTVMAVVVLLFAAIAFANRGDGDGGSDSTTDDARPRT</sequence>
<reference evidence="3" key="1">
    <citation type="submission" date="2020-01" db="EMBL/GenBank/DDBJ databases">
        <title>Whole-genome analyses of novel actinobacteria.</title>
        <authorList>
            <person name="Sahin N."/>
        </authorList>
    </citation>
    <scope>NUCLEOTIDE SEQUENCE</scope>
    <source>
        <strain evidence="3">YC537</strain>
    </source>
</reference>
<evidence type="ECO:0000313" key="3">
    <source>
        <dbReference type="EMBL" id="NBE57077.1"/>
    </source>
</evidence>
<feature type="compositionally biased region" description="Basic and acidic residues" evidence="1">
    <location>
        <begin position="1"/>
        <end position="12"/>
    </location>
</feature>
<feature type="transmembrane region" description="Helical" evidence="2">
    <location>
        <begin position="42"/>
        <end position="59"/>
    </location>
</feature>
<keyword evidence="2" id="KW-0812">Transmembrane</keyword>
<protein>
    <submittedName>
        <fullName evidence="3">Uncharacterized protein</fullName>
    </submittedName>
</protein>
<dbReference type="Proteomes" id="UP000598297">
    <property type="component" value="Unassembled WGS sequence"/>
</dbReference>
<keyword evidence="2" id="KW-0472">Membrane</keyword>